<dbReference type="OrthoDB" id="3172239at2759"/>
<dbReference type="InterPro" id="IPR032675">
    <property type="entry name" value="LRR_dom_sf"/>
</dbReference>
<dbReference type="AlphaFoldDB" id="A0A4Y7TBF5"/>
<dbReference type="Proteomes" id="UP000298030">
    <property type="component" value="Unassembled WGS sequence"/>
</dbReference>
<feature type="domain" description="F-box" evidence="1">
    <location>
        <begin position="50"/>
        <end position="109"/>
    </location>
</feature>
<keyword evidence="3" id="KW-1185">Reference proteome</keyword>
<sequence>MFSHNTQALLGAHGVLQPHTHRKRLTARIQHLKSEIHALEGCYNSLSLPNSLPPEILSNIFLCLLLDVRTNIGGLTAEESMEWVRVTYVCRHWREVALGCQTLWAHLSFASPEFTEIMLARAKNAPLHVESFDDWGRPRTFEILGRVLSQTERLRVVRLRFFDRYVDAGTFTSILSNLISPAPLLETLSLSCHHETPPTQLPVAFTAGPNAAPKLTYLYLLNVAVPSWDSLPLARGLTTLYLDTEIDDSLPNPGRPTWRQLLGSLSSMPSLQELILHRFLPQDRPPSSQAPSTPLHLANIESLILTDSTPSIEALLKSVLIPNTAYVRLVMIDLPAIDPIRKLVSAFARSCNFQARTALREFQVGEDDGPDFHWTSHSTSPGTHPPQFNASLSSALDRGGRTAEILPVLKEQLDLSQLTSLTVAHHSSLTVADWKATFAGLPHLSTISLESCIVPYAFLKTLASEPSTLERDSMERDSTIPPQPNFPSLTRLALEEVHFDSDTATALISSLNTRLMKTSQMPDVEISVYSCHSGFTRSIARRITEALPTNKVTYCVYGESSWAEDDGEGQVTGESEEGT</sequence>
<dbReference type="Pfam" id="PF12937">
    <property type="entry name" value="F-box-like"/>
    <property type="match status" value="1"/>
</dbReference>
<dbReference type="Gene3D" id="3.80.10.10">
    <property type="entry name" value="Ribonuclease Inhibitor"/>
    <property type="match status" value="1"/>
</dbReference>
<name>A0A4Y7TBF5_COPMI</name>
<dbReference type="Gene3D" id="1.20.1280.50">
    <property type="match status" value="1"/>
</dbReference>
<proteinExistence type="predicted"/>
<evidence type="ECO:0000313" key="3">
    <source>
        <dbReference type="Proteomes" id="UP000298030"/>
    </source>
</evidence>
<organism evidence="2 3">
    <name type="scientific">Coprinellus micaceus</name>
    <name type="common">Glistening ink-cap mushroom</name>
    <name type="synonym">Coprinus micaceus</name>
    <dbReference type="NCBI Taxonomy" id="71717"/>
    <lineage>
        <taxon>Eukaryota</taxon>
        <taxon>Fungi</taxon>
        <taxon>Dikarya</taxon>
        <taxon>Basidiomycota</taxon>
        <taxon>Agaricomycotina</taxon>
        <taxon>Agaricomycetes</taxon>
        <taxon>Agaricomycetidae</taxon>
        <taxon>Agaricales</taxon>
        <taxon>Agaricineae</taxon>
        <taxon>Psathyrellaceae</taxon>
        <taxon>Coprinellus</taxon>
    </lineage>
</organism>
<dbReference type="EMBL" id="QPFP01000018">
    <property type="protein sequence ID" value="TEB31496.1"/>
    <property type="molecule type" value="Genomic_DNA"/>
</dbReference>
<accession>A0A4Y7TBF5</accession>
<gene>
    <name evidence="2" type="ORF">FA13DRAFT_330577</name>
</gene>
<comment type="caution">
    <text evidence="2">The sequence shown here is derived from an EMBL/GenBank/DDBJ whole genome shotgun (WGS) entry which is preliminary data.</text>
</comment>
<reference evidence="2 3" key="1">
    <citation type="journal article" date="2019" name="Nat. Ecol. Evol.">
        <title>Megaphylogeny resolves global patterns of mushroom evolution.</title>
        <authorList>
            <person name="Varga T."/>
            <person name="Krizsan K."/>
            <person name="Foldi C."/>
            <person name="Dima B."/>
            <person name="Sanchez-Garcia M."/>
            <person name="Sanchez-Ramirez S."/>
            <person name="Szollosi G.J."/>
            <person name="Szarkandi J.G."/>
            <person name="Papp V."/>
            <person name="Albert L."/>
            <person name="Andreopoulos W."/>
            <person name="Angelini C."/>
            <person name="Antonin V."/>
            <person name="Barry K.W."/>
            <person name="Bougher N.L."/>
            <person name="Buchanan P."/>
            <person name="Buyck B."/>
            <person name="Bense V."/>
            <person name="Catcheside P."/>
            <person name="Chovatia M."/>
            <person name="Cooper J."/>
            <person name="Damon W."/>
            <person name="Desjardin D."/>
            <person name="Finy P."/>
            <person name="Geml J."/>
            <person name="Haridas S."/>
            <person name="Hughes K."/>
            <person name="Justo A."/>
            <person name="Karasinski D."/>
            <person name="Kautmanova I."/>
            <person name="Kiss B."/>
            <person name="Kocsube S."/>
            <person name="Kotiranta H."/>
            <person name="LaButti K.M."/>
            <person name="Lechner B.E."/>
            <person name="Liimatainen K."/>
            <person name="Lipzen A."/>
            <person name="Lukacs Z."/>
            <person name="Mihaltcheva S."/>
            <person name="Morgado L.N."/>
            <person name="Niskanen T."/>
            <person name="Noordeloos M.E."/>
            <person name="Ohm R.A."/>
            <person name="Ortiz-Santana B."/>
            <person name="Ovrebo C."/>
            <person name="Racz N."/>
            <person name="Riley R."/>
            <person name="Savchenko A."/>
            <person name="Shiryaev A."/>
            <person name="Soop K."/>
            <person name="Spirin V."/>
            <person name="Szebenyi C."/>
            <person name="Tomsovsky M."/>
            <person name="Tulloss R.E."/>
            <person name="Uehling J."/>
            <person name="Grigoriev I.V."/>
            <person name="Vagvolgyi C."/>
            <person name="Papp T."/>
            <person name="Martin F.M."/>
            <person name="Miettinen O."/>
            <person name="Hibbett D.S."/>
            <person name="Nagy L.G."/>
        </authorList>
    </citation>
    <scope>NUCLEOTIDE SEQUENCE [LARGE SCALE GENOMIC DNA]</scope>
    <source>
        <strain evidence="2 3">FP101781</strain>
    </source>
</reference>
<protein>
    <recommendedName>
        <fullName evidence="1">F-box domain-containing protein</fullName>
    </recommendedName>
</protein>
<dbReference type="SUPFAM" id="SSF52047">
    <property type="entry name" value="RNI-like"/>
    <property type="match status" value="1"/>
</dbReference>
<dbReference type="STRING" id="71717.A0A4Y7TBF5"/>
<dbReference type="InterPro" id="IPR001810">
    <property type="entry name" value="F-box_dom"/>
</dbReference>
<evidence type="ECO:0000259" key="1">
    <source>
        <dbReference type="Pfam" id="PF12937"/>
    </source>
</evidence>
<evidence type="ECO:0000313" key="2">
    <source>
        <dbReference type="EMBL" id="TEB31496.1"/>
    </source>
</evidence>